<accession>A0A7C5IYJ0</accession>
<dbReference type="PANTHER" id="PTHR45677">
    <property type="entry name" value="GLUTAMATE DECARBOXYLASE-RELATED"/>
    <property type="match status" value="1"/>
</dbReference>
<protein>
    <submittedName>
        <fullName evidence="7">Pyridoxal-dependent decarboxylase</fullName>
    </submittedName>
</protein>
<organism evidence="7">
    <name type="scientific">Thiolapillus brandeum</name>
    <dbReference type="NCBI Taxonomy" id="1076588"/>
    <lineage>
        <taxon>Bacteria</taxon>
        <taxon>Pseudomonadati</taxon>
        <taxon>Pseudomonadota</taxon>
        <taxon>Gammaproteobacteria</taxon>
        <taxon>Chromatiales</taxon>
        <taxon>Sedimenticolaceae</taxon>
        <taxon>Thiolapillus</taxon>
    </lineage>
</organism>
<dbReference type="GO" id="GO:0030170">
    <property type="term" value="F:pyridoxal phosphate binding"/>
    <property type="evidence" value="ECO:0007669"/>
    <property type="project" value="InterPro"/>
</dbReference>
<keyword evidence="3" id="KW-0210">Decarboxylase</keyword>
<name>A0A7C5IYJ0_9GAMM</name>
<evidence type="ECO:0000313" key="7">
    <source>
        <dbReference type="EMBL" id="HHH13292.1"/>
    </source>
</evidence>
<feature type="non-terminal residue" evidence="7">
    <location>
        <position position="185"/>
    </location>
</feature>
<keyword evidence="4 6" id="KW-0663">Pyridoxal phosphate</keyword>
<dbReference type="InterPro" id="IPR015424">
    <property type="entry name" value="PyrdxlP-dep_Trfase"/>
</dbReference>
<dbReference type="PANTHER" id="PTHR45677:SF8">
    <property type="entry name" value="CYSTEINE SULFINIC ACID DECARBOXYLASE"/>
    <property type="match status" value="1"/>
</dbReference>
<evidence type="ECO:0000256" key="1">
    <source>
        <dbReference type="ARBA" id="ARBA00001933"/>
    </source>
</evidence>
<dbReference type="AlphaFoldDB" id="A0A7C5IYJ0"/>
<dbReference type="Gene3D" id="3.90.1150.170">
    <property type="match status" value="1"/>
</dbReference>
<comment type="cofactor">
    <cofactor evidence="1 6">
        <name>pyridoxal 5'-phosphate</name>
        <dbReference type="ChEBI" id="CHEBI:597326"/>
    </cofactor>
</comment>
<dbReference type="Pfam" id="PF00282">
    <property type="entry name" value="Pyridoxal_deC"/>
    <property type="match status" value="1"/>
</dbReference>
<evidence type="ECO:0000256" key="4">
    <source>
        <dbReference type="ARBA" id="ARBA00022898"/>
    </source>
</evidence>
<gene>
    <name evidence="7" type="ORF">ENJ98_03565</name>
</gene>
<evidence type="ECO:0000256" key="3">
    <source>
        <dbReference type="ARBA" id="ARBA00022793"/>
    </source>
</evidence>
<dbReference type="GO" id="GO:0019752">
    <property type="term" value="P:carboxylic acid metabolic process"/>
    <property type="evidence" value="ECO:0007669"/>
    <property type="project" value="InterPro"/>
</dbReference>
<dbReference type="GO" id="GO:0005737">
    <property type="term" value="C:cytoplasm"/>
    <property type="evidence" value="ECO:0007669"/>
    <property type="project" value="TreeGrafter"/>
</dbReference>
<dbReference type="SUPFAM" id="SSF53383">
    <property type="entry name" value="PLP-dependent transferases"/>
    <property type="match status" value="1"/>
</dbReference>
<reference evidence="7" key="1">
    <citation type="journal article" date="2020" name="mSystems">
        <title>Genome- and Community-Level Interaction Insights into Carbon Utilization and Element Cycling Functions of Hydrothermarchaeota in Hydrothermal Sediment.</title>
        <authorList>
            <person name="Zhou Z."/>
            <person name="Liu Y."/>
            <person name="Xu W."/>
            <person name="Pan J."/>
            <person name="Luo Z.H."/>
            <person name="Li M."/>
        </authorList>
    </citation>
    <scope>NUCLEOTIDE SEQUENCE [LARGE SCALE GENOMIC DNA]</scope>
    <source>
        <strain evidence="7">HyVt-535</strain>
    </source>
</reference>
<keyword evidence="5 6" id="KW-0456">Lyase</keyword>
<dbReference type="Proteomes" id="UP000886100">
    <property type="component" value="Unassembled WGS sequence"/>
</dbReference>
<evidence type="ECO:0000256" key="2">
    <source>
        <dbReference type="ARBA" id="ARBA00009533"/>
    </source>
</evidence>
<dbReference type="InterPro" id="IPR002129">
    <property type="entry name" value="PyrdxlP-dep_de-COase"/>
</dbReference>
<dbReference type="EMBL" id="DROM01000220">
    <property type="protein sequence ID" value="HHH13292.1"/>
    <property type="molecule type" value="Genomic_DNA"/>
</dbReference>
<comment type="similarity">
    <text evidence="2 6">Belongs to the group II decarboxylase family.</text>
</comment>
<evidence type="ECO:0000256" key="6">
    <source>
        <dbReference type="RuleBase" id="RU000382"/>
    </source>
</evidence>
<dbReference type="InterPro" id="IPR015421">
    <property type="entry name" value="PyrdxlP-dep_Trfase_major"/>
</dbReference>
<comment type="caution">
    <text evidence="7">The sequence shown here is derived from an EMBL/GenBank/DDBJ whole genome shotgun (WGS) entry which is preliminary data.</text>
</comment>
<dbReference type="Gene3D" id="3.40.640.10">
    <property type="entry name" value="Type I PLP-dependent aspartate aminotransferase-like (Major domain)"/>
    <property type="match status" value="1"/>
</dbReference>
<proteinExistence type="inferred from homology"/>
<sequence length="185" mass="20480">MNDETLFRQLASLLARYRAREKEGPLLHYLEPEALSRLLELERPAAGDWRQILRWLELYLDHSVKTGHPGFLNRMWSGANLPSILAEMVVAVSNTSACTYEGAPVSTLMEHYMLDTMLELAGFRDGEGQMTTGSSNGNLIAMLAARNEALDGAKERGLWGQPPLYAFVSADAHYSLDKAANVLGI</sequence>
<evidence type="ECO:0000256" key="5">
    <source>
        <dbReference type="ARBA" id="ARBA00023239"/>
    </source>
</evidence>
<dbReference type="GO" id="GO:0016831">
    <property type="term" value="F:carboxy-lyase activity"/>
    <property type="evidence" value="ECO:0007669"/>
    <property type="project" value="UniProtKB-KW"/>
</dbReference>